<evidence type="ECO:0000313" key="1">
    <source>
        <dbReference type="EMBL" id="MBE0344848.1"/>
    </source>
</evidence>
<dbReference type="Proteomes" id="UP000660708">
    <property type="component" value="Unassembled WGS sequence"/>
</dbReference>
<protein>
    <submittedName>
        <fullName evidence="1">Uncharacterized protein</fullName>
    </submittedName>
</protein>
<comment type="caution">
    <text evidence="1">The sequence shown here is derived from an EMBL/GenBank/DDBJ whole genome shotgun (WGS) entry which is preliminary data.</text>
</comment>
<keyword evidence="2" id="KW-1185">Reference proteome</keyword>
<name>A0A8I0MSY1_9GAMM</name>
<dbReference type="EMBL" id="AQHF01000018">
    <property type="protein sequence ID" value="MBE0344848.1"/>
    <property type="molecule type" value="Genomic_DNA"/>
</dbReference>
<dbReference type="AlphaFoldDB" id="A0A8I0MSY1"/>
<organism evidence="1 2">
    <name type="scientific">Pseudoalteromonas peptidolytica F12-50-A1</name>
    <dbReference type="NCBI Taxonomy" id="1315280"/>
    <lineage>
        <taxon>Bacteria</taxon>
        <taxon>Pseudomonadati</taxon>
        <taxon>Pseudomonadota</taxon>
        <taxon>Gammaproteobacteria</taxon>
        <taxon>Alteromonadales</taxon>
        <taxon>Pseudoalteromonadaceae</taxon>
        <taxon>Pseudoalteromonas</taxon>
    </lineage>
</organism>
<accession>A0A8I0MSY1</accession>
<sequence>MTQDSVFDFYLKRNYCQKGMEHYLSSLDKEELVLMLLKFYDQEADIYNNLSNWKYKIPMWYTEYLGINHDWNSQNANEWLDMFIELVERSSDLAQLDTWVLADLESENSPAYSALIASRAKWAPRAIRQYCPISLFGKENLVDAFGEK</sequence>
<gene>
    <name evidence="1" type="ORF">PPEP_a2523</name>
</gene>
<proteinExistence type="predicted"/>
<dbReference type="RefSeq" id="WP_147389536.1">
    <property type="nucleotide sequence ID" value="NZ_AQHF01000018.1"/>
</dbReference>
<reference evidence="1 2" key="1">
    <citation type="submission" date="2015-06" db="EMBL/GenBank/DDBJ databases">
        <title>Genome sequence of Pseudoalteromonas peptidolytica.</title>
        <authorList>
            <person name="Xie B.-B."/>
            <person name="Rong J.-C."/>
            <person name="Qin Q.-L."/>
            <person name="Zhang Y.-Z."/>
        </authorList>
    </citation>
    <scope>NUCLEOTIDE SEQUENCE [LARGE SCALE GENOMIC DNA]</scope>
    <source>
        <strain evidence="1 2">F12-50-A1</strain>
    </source>
</reference>
<evidence type="ECO:0000313" key="2">
    <source>
        <dbReference type="Proteomes" id="UP000660708"/>
    </source>
</evidence>